<dbReference type="EMBL" id="KZ110592">
    <property type="protein sequence ID" value="OSX65908.1"/>
    <property type="molecule type" value="Genomic_DNA"/>
</dbReference>
<dbReference type="AlphaFoldDB" id="A0A1X6NB91"/>
<evidence type="ECO:0000313" key="2">
    <source>
        <dbReference type="Proteomes" id="UP000194127"/>
    </source>
</evidence>
<dbReference type="GeneID" id="36321721"/>
<gene>
    <name evidence="1" type="ORF">POSPLADRAFT_1031130</name>
</gene>
<protein>
    <submittedName>
        <fullName evidence="1">Uncharacterized protein</fullName>
    </submittedName>
</protein>
<dbReference type="Proteomes" id="UP000194127">
    <property type="component" value="Unassembled WGS sequence"/>
</dbReference>
<reference evidence="1 2" key="1">
    <citation type="submission" date="2017-04" db="EMBL/GenBank/DDBJ databases">
        <title>Genome Sequence of the Model Brown-Rot Fungus Postia placenta SB12.</title>
        <authorList>
            <consortium name="DOE Joint Genome Institute"/>
            <person name="Gaskell J."/>
            <person name="Kersten P."/>
            <person name="Larrondo L.F."/>
            <person name="Canessa P."/>
            <person name="Martinez D."/>
            <person name="Hibbett D."/>
            <person name="Schmoll M."/>
            <person name="Kubicek C.P."/>
            <person name="Martinez A.T."/>
            <person name="Yadav J."/>
            <person name="Master E."/>
            <person name="Magnuson J.K."/>
            <person name="James T."/>
            <person name="Yaver D."/>
            <person name="Berka R."/>
            <person name="Labutti K."/>
            <person name="Lipzen A."/>
            <person name="Aerts A."/>
            <person name="Barry K."/>
            <person name="Henrissat B."/>
            <person name="Blanchette R."/>
            <person name="Grigoriev I."/>
            <person name="Cullen D."/>
        </authorList>
    </citation>
    <scope>NUCLEOTIDE SEQUENCE [LARGE SCALE GENOMIC DNA]</scope>
    <source>
        <strain evidence="1 2">MAD-698-R-SB12</strain>
    </source>
</reference>
<evidence type="ECO:0000313" key="1">
    <source>
        <dbReference type="EMBL" id="OSX65908.1"/>
    </source>
</evidence>
<accession>A0A1X6NB91</accession>
<keyword evidence="2" id="KW-1185">Reference proteome</keyword>
<organism evidence="1 2">
    <name type="scientific">Postia placenta MAD-698-R-SB12</name>
    <dbReference type="NCBI Taxonomy" id="670580"/>
    <lineage>
        <taxon>Eukaryota</taxon>
        <taxon>Fungi</taxon>
        <taxon>Dikarya</taxon>
        <taxon>Basidiomycota</taxon>
        <taxon>Agaricomycotina</taxon>
        <taxon>Agaricomycetes</taxon>
        <taxon>Polyporales</taxon>
        <taxon>Adustoporiaceae</taxon>
        <taxon>Rhodonia</taxon>
    </lineage>
</organism>
<proteinExistence type="predicted"/>
<sequence length="262" mass="28741">MSGLADFERALLDVANGTIIPTNTITVGGLLIQLLHPRDAVRQGRNSLHMAMNILAALVQEGIPVPDVWLIRMRDEHASLTTTANKLDNALGAKVCFWSKVAMVNTISISRQARTFVGRAEEFRFTVQKTSDLAKSRQLGNGRDAPLTHHTLNSNLSLVSNFSTISRSEIRSVHEQGTVAVMTRSSRPAFDTYMSWISSGIVSGSARPRSSTNDASTESLCIIRKVKQDGSLPDLRTGQGLRIYGNPIADIIVEPDFNPWRD</sequence>
<name>A0A1X6NB91_9APHY</name>
<dbReference type="RefSeq" id="XP_024342702.1">
    <property type="nucleotide sequence ID" value="XM_024476770.1"/>
</dbReference>